<dbReference type="AlphaFoldDB" id="A0A1F5WQ40"/>
<organism evidence="2 3">
    <name type="scientific">Candidatus Giovannonibacteria bacterium RIFCSPHIGHO2_02_43_13</name>
    <dbReference type="NCBI Taxonomy" id="1798330"/>
    <lineage>
        <taxon>Bacteria</taxon>
        <taxon>Candidatus Giovannoniibacteriota</taxon>
    </lineage>
</organism>
<accession>A0A1F5WQ40</accession>
<protein>
    <recommendedName>
        <fullName evidence="4">Addiction module toxin RelE</fullName>
    </recommendedName>
</protein>
<evidence type="ECO:0008006" key="4">
    <source>
        <dbReference type="Google" id="ProtNLM"/>
    </source>
</evidence>
<dbReference type="PANTHER" id="PTHR38813">
    <property type="match status" value="1"/>
</dbReference>
<evidence type="ECO:0000256" key="1">
    <source>
        <dbReference type="ARBA" id="ARBA00022649"/>
    </source>
</evidence>
<evidence type="ECO:0000313" key="2">
    <source>
        <dbReference type="EMBL" id="OGF77765.1"/>
    </source>
</evidence>
<name>A0A1F5WQ40_9BACT</name>
<proteinExistence type="predicted"/>
<dbReference type="InterPro" id="IPR052747">
    <property type="entry name" value="TA_system_RelE_toxin"/>
</dbReference>
<keyword evidence="1" id="KW-1277">Toxin-antitoxin system</keyword>
<comment type="caution">
    <text evidence="2">The sequence shown here is derived from an EMBL/GenBank/DDBJ whole genome shotgun (WGS) entry which is preliminary data.</text>
</comment>
<dbReference type="InterPro" id="IPR035093">
    <property type="entry name" value="RelE/ParE_toxin_dom_sf"/>
</dbReference>
<dbReference type="SUPFAM" id="SSF143011">
    <property type="entry name" value="RelE-like"/>
    <property type="match status" value="1"/>
</dbReference>
<evidence type="ECO:0000313" key="3">
    <source>
        <dbReference type="Proteomes" id="UP000178425"/>
    </source>
</evidence>
<gene>
    <name evidence="2" type="ORF">A2W54_03125</name>
</gene>
<dbReference type="EMBL" id="MFHI01000035">
    <property type="protein sequence ID" value="OGF77765.1"/>
    <property type="molecule type" value="Genomic_DNA"/>
</dbReference>
<dbReference type="PANTHER" id="PTHR38813:SF1">
    <property type="entry name" value="TOXIN RELE1-RELATED"/>
    <property type="match status" value="1"/>
</dbReference>
<dbReference type="Gene3D" id="3.30.2310.20">
    <property type="entry name" value="RelE-like"/>
    <property type="match status" value="1"/>
</dbReference>
<dbReference type="Pfam" id="PF05016">
    <property type="entry name" value="ParE_toxin"/>
    <property type="match status" value="1"/>
</dbReference>
<dbReference type="InterPro" id="IPR007712">
    <property type="entry name" value="RelE/ParE_toxin"/>
</dbReference>
<reference evidence="2 3" key="1">
    <citation type="journal article" date="2016" name="Nat. Commun.">
        <title>Thousands of microbial genomes shed light on interconnected biogeochemical processes in an aquifer system.</title>
        <authorList>
            <person name="Anantharaman K."/>
            <person name="Brown C.T."/>
            <person name="Hug L.A."/>
            <person name="Sharon I."/>
            <person name="Castelle C.J."/>
            <person name="Probst A.J."/>
            <person name="Thomas B.C."/>
            <person name="Singh A."/>
            <person name="Wilkins M.J."/>
            <person name="Karaoz U."/>
            <person name="Brodie E.L."/>
            <person name="Williams K.H."/>
            <person name="Hubbard S.S."/>
            <person name="Banfield J.F."/>
        </authorList>
    </citation>
    <scope>NUCLEOTIDE SEQUENCE [LARGE SCALE GENOMIC DNA]</scope>
</reference>
<sequence length="88" mass="10755">MQWSLDFSSEAEKDLAKLDHETRRRVIDKLDWLVKNFDSILPLPLHAGFKDFYKLRVGDWRVVYKIEWQVEAVRIYYIDHRGKIYKKK</sequence>
<dbReference type="Proteomes" id="UP000178425">
    <property type="component" value="Unassembled WGS sequence"/>
</dbReference>